<dbReference type="EMBL" id="JADWDJ010000001">
    <property type="protein sequence ID" value="KAG5286244.1"/>
    <property type="molecule type" value="Genomic_DNA"/>
</dbReference>
<reference evidence="1 2" key="1">
    <citation type="submission" date="2020-10" db="EMBL/GenBank/DDBJ databases">
        <title>Chromosome-scale genome assembly of the Allis shad, Alosa alosa.</title>
        <authorList>
            <person name="Margot Z."/>
            <person name="Christophe K."/>
            <person name="Cabau C."/>
            <person name="Louis A."/>
            <person name="Berthelot C."/>
            <person name="Parey E."/>
            <person name="Roest Crollius H."/>
            <person name="Montfort J."/>
            <person name="Robinson-Rechavi M."/>
            <person name="Bucao C."/>
            <person name="Bouchez O."/>
            <person name="Gislard M."/>
            <person name="Lluch J."/>
            <person name="Milhes M."/>
            <person name="Lampietro C."/>
            <person name="Lopez Roques C."/>
            <person name="Donnadieu C."/>
            <person name="Braasch I."/>
            <person name="Desvignes T."/>
            <person name="Postlethwait J."/>
            <person name="Bobe J."/>
            <person name="Guiguen Y."/>
        </authorList>
    </citation>
    <scope>NUCLEOTIDE SEQUENCE [LARGE SCALE GENOMIC DNA]</scope>
    <source>
        <strain evidence="1">M-15738</strain>
        <tissue evidence="1">Blood</tissue>
    </source>
</reference>
<evidence type="ECO:0000313" key="2">
    <source>
        <dbReference type="Proteomes" id="UP000823561"/>
    </source>
</evidence>
<proteinExistence type="predicted"/>
<evidence type="ECO:0000313" key="1">
    <source>
        <dbReference type="EMBL" id="KAG5286244.1"/>
    </source>
</evidence>
<comment type="caution">
    <text evidence="1">The sequence shown here is derived from an EMBL/GenBank/DDBJ whole genome shotgun (WGS) entry which is preliminary data.</text>
</comment>
<sequence length="94" mass="10229">MLRVGGGSPSNGWMAELLTPAFTPVTPATSSGIFTISFTKTVQRARGRKTRRSEGPPLFLALLIPRFSPDPRCGPAQTCQYAMHRALPSQKTRV</sequence>
<name>A0AAV6HGP6_9TELE</name>
<accession>A0AAV6HGP6</accession>
<organism evidence="1 2">
    <name type="scientific">Alosa alosa</name>
    <name type="common">allis shad</name>
    <dbReference type="NCBI Taxonomy" id="278164"/>
    <lineage>
        <taxon>Eukaryota</taxon>
        <taxon>Metazoa</taxon>
        <taxon>Chordata</taxon>
        <taxon>Craniata</taxon>
        <taxon>Vertebrata</taxon>
        <taxon>Euteleostomi</taxon>
        <taxon>Actinopterygii</taxon>
        <taxon>Neopterygii</taxon>
        <taxon>Teleostei</taxon>
        <taxon>Clupei</taxon>
        <taxon>Clupeiformes</taxon>
        <taxon>Clupeoidei</taxon>
        <taxon>Clupeidae</taxon>
        <taxon>Alosa</taxon>
    </lineage>
</organism>
<protein>
    <submittedName>
        <fullName evidence="1">Uncharacterized protein</fullName>
    </submittedName>
</protein>
<gene>
    <name evidence="1" type="ORF">AALO_G00012620</name>
</gene>
<dbReference type="Proteomes" id="UP000823561">
    <property type="component" value="Chromosome 1"/>
</dbReference>
<keyword evidence="2" id="KW-1185">Reference proteome</keyword>
<dbReference type="AlphaFoldDB" id="A0AAV6HGP6"/>